<feature type="chain" id="PRO_5004308754" description="LTD domain-containing protein" evidence="3">
    <location>
        <begin position="31"/>
        <end position="663"/>
    </location>
</feature>
<keyword evidence="2" id="KW-1133">Transmembrane helix</keyword>
<dbReference type="Pfam" id="PF13449">
    <property type="entry name" value="Phytase-like"/>
    <property type="match status" value="1"/>
</dbReference>
<feature type="transmembrane region" description="Helical" evidence="2">
    <location>
        <begin position="634"/>
        <end position="657"/>
    </location>
</feature>
<evidence type="ECO:0000256" key="3">
    <source>
        <dbReference type="SAM" id="SignalP"/>
    </source>
</evidence>
<accession>Q8FNA8</accession>
<feature type="domain" description="LTD" evidence="4">
    <location>
        <begin position="156"/>
        <end position="265"/>
    </location>
</feature>
<evidence type="ECO:0000256" key="1">
    <source>
        <dbReference type="SAM" id="MobiDB-lite"/>
    </source>
</evidence>
<dbReference type="Proteomes" id="UP000001409">
    <property type="component" value="Chromosome"/>
</dbReference>
<dbReference type="KEGG" id="cef:CE2237"/>
<dbReference type="SUPFAM" id="SSF74853">
    <property type="entry name" value="Lamin A/C globular tail domain"/>
    <property type="match status" value="2"/>
</dbReference>
<feature type="compositionally biased region" description="Low complexity" evidence="1">
    <location>
        <begin position="603"/>
        <end position="614"/>
    </location>
</feature>
<dbReference type="InterPro" id="IPR027372">
    <property type="entry name" value="Phytase-like_dom"/>
</dbReference>
<dbReference type="AlphaFoldDB" id="Q8FNA8"/>
<dbReference type="Gene3D" id="2.120.10.30">
    <property type="entry name" value="TolB, C-terminal domain"/>
    <property type="match status" value="1"/>
</dbReference>
<name>Q8FNA8_COREF</name>
<dbReference type="HOGENOM" id="CLU_027057_1_0_11"/>
<keyword evidence="2" id="KW-0472">Membrane</keyword>
<evidence type="ECO:0000259" key="4">
    <source>
        <dbReference type="PROSITE" id="PS51841"/>
    </source>
</evidence>
<feature type="signal peptide" evidence="3">
    <location>
        <begin position="1"/>
        <end position="30"/>
    </location>
</feature>
<feature type="compositionally biased region" description="Basic and acidic residues" evidence="1">
    <location>
        <begin position="590"/>
        <end position="600"/>
    </location>
</feature>
<dbReference type="eggNOG" id="COG3204">
    <property type="taxonomic scope" value="Bacteria"/>
</dbReference>
<protein>
    <recommendedName>
        <fullName evidence="4">LTD domain-containing protein</fullName>
    </recommendedName>
</protein>
<keyword evidence="2" id="KW-0812">Transmembrane</keyword>
<sequence length="663" mass="70118">MKKRPLIALSMATAMAFTTLTPLSPVPAAAQPVDVASPVIINEVESNGDAVGDWIELVNTGGVAVDISGWSFVDDDPDHTPQVIPAGTVLQPGAHISFYTDLDPVNGFGLGGNDSVTLFDADGNQVDFTQWSGHAATTWGRIPDMTGRFAVTGHPTRNAANTAATAEGVHPIILSEIESNGDPVGDWIELYNTDTVNSYDISGWSFVDNDPTHAPFYIPEGTIVESGGYISFYTEETGGFGLGANDSVTLFDAEGRIVEHFGWNGHAETTWGRFPGQDPEWAVTGEPTRNGINIPTGEREEITNAQLPFHTIPVTDLELGESFVVEDMSGVEFNADGRAWVVNNDAGDIYALDHDVDTDTYTPAGHWQVTYPEGTGTPDGEGITVTADGSIYLATERNNDDKTTSRPSVLRFDAPTGTSGLLTATHEWNLSDFTGPIGANSGLETITHLEGSIFAVGVEGTGEVIVVDLDADTPVHLQTFQSEFQGVMAMDYNATTRQLHVLCDEVCEGASQFLTWNGTQLESTDDNIYARPANLGNFANEGYASYTAEGECTDGVKNTYVNHLWADDSVSDGISLRSAQEIVDTAECRTDGAPVDEDRAPVGSATGSSTGSATGSTTGFAAGSALGSLTTGALGVLGIFGVLGGIIQQLLAAFPALKAYIRF</sequence>
<dbReference type="InterPro" id="IPR036415">
    <property type="entry name" value="Lamin_tail_dom_sf"/>
</dbReference>
<keyword evidence="6" id="KW-1185">Reference proteome</keyword>
<dbReference type="Gene3D" id="2.60.40.1260">
    <property type="entry name" value="Lamin Tail domain"/>
    <property type="match status" value="2"/>
</dbReference>
<feature type="domain" description="LTD" evidence="4">
    <location>
        <begin position="26"/>
        <end position="141"/>
    </location>
</feature>
<organism evidence="5 6">
    <name type="scientific">Corynebacterium efficiens (strain DSM 44549 / YS-314 / AJ 12310 / JCM 11189 / NBRC 100395)</name>
    <dbReference type="NCBI Taxonomy" id="196164"/>
    <lineage>
        <taxon>Bacteria</taxon>
        <taxon>Bacillati</taxon>
        <taxon>Actinomycetota</taxon>
        <taxon>Actinomycetes</taxon>
        <taxon>Mycobacteriales</taxon>
        <taxon>Corynebacteriaceae</taxon>
        <taxon>Corynebacterium</taxon>
    </lineage>
</organism>
<dbReference type="EMBL" id="BA000035">
    <property type="protein sequence ID" value="BAC19047.1"/>
    <property type="molecule type" value="Genomic_DNA"/>
</dbReference>
<dbReference type="InterPro" id="IPR001322">
    <property type="entry name" value="Lamin_tail_dom"/>
</dbReference>
<reference evidence="5 6" key="1">
    <citation type="journal article" date="2003" name="Genome Res.">
        <title>Comparative complete genome sequence analysis of the amino acid replacements responsible for the thermostability of Corynebacterium efficiens.</title>
        <authorList>
            <person name="Nishio Y."/>
            <person name="Nakamura Y."/>
            <person name="Kawarabayasi Y."/>
            <person name="Usuda Y."/>
            <person name="Kimura E."/>
            <person name="Sugimoto S."/>
            <person name="Matsui K."/>
            <person name="Yamagishi A."/>
            <person name="Kikuchi H."/>
            <person name="Ikeo K."/>
            <person name="Gojobori T."/>
        </authorList>
    </citation>
    <scope>NUCLEOTIDE SEQUENCE [LARGE SCALE GENOMIC DNA]</scope>
    <source>
        <strain evidence="6">DSM 44549 / YS-314 / AJ 12310 / JCM 11189 / NBRC 100395</strain>
    </source>
</reference>
<dbReference type="STRING" id="196164.gene:10742668"/>
<dbReference type="SUPFAM" id="SSF50956">
    <property type="entry name" value="Thermostable phytase (3-phytase)"/>
    <property type="match status" value="1"/>
</dbReference>
<proteinExistence type="predicted"/>
<evidence type="ECO:0000313" key="6">
    <source>
        <dbReference type="Proteomes" id="UP000001409"/>
    </source>
</evidence>
<dbReference type="OrthoDB" id="5380360at2"/>
<dbReference type="InterPro" id="IPR011042">
    <property type="entry name" value="6-blade_b-propeller_TolB-like"/>
</dbReference>
<evidence type="ECO:0000313" key="5">
    <source>
        <dbReference type="EMBL" id="BAC19047.1"/>
    </source>
</evidence>
<dbReference type="PROSITE" id="PS51841">
    <property type="entry name" value="LTD"/>
    <property type="match status" value="2"/>
</dbReference>
<keyword evidence="3" id="KW-0732">Signal</keyword>
<evidence type="ECO:0000256" key="2">
    <source>
        <dbReference type="SAM" id="Phobius"/>
    </source>
</evidence>
<dbReference type="Pfam" id="PF00932">
    <property type="entry name" value="LTD"/>
    <property type="match status" value="2"/>
</dbReference>
<feature type="region of interest" description="Disordered" evidence="1">
    <location>
        <begin position="590"/>
        <end position="614"/>
    </location>
</feature>
<dbReference type="RefSeq" id="WP_011075832.1">
    <property type="nucleotide sequence ID" value="NC_004369.1"/>
</dbReference>